<evidence type="ECO:0000256" key="4">
    <source>
        <dbReference type="SAM" id="Coils"/>
    </source>
</evidence>
<evidence type="ECO:0000256" key="5">
    <source>
        <dbReference type="SAM" id="SignalP"/>
    </source>
</evidence>
<feature type="domain" description="C1q" evidence="6">
    <location>
        <begin position="63"/>
        <end position="191"/>
    </location>
</feature>
<keyword evidence="4" id="KW-0175">Coiled coil</keyword>
<dbReference type="InterPro" id="IPR008983">
    <property type="entry name" value="Tumour_necrosis_fac-like_dom"/>
</dbReference>
<dbReference type="AlphaFoldDB" id="K1QIM9"/>
<dbReference type="SUPFAM" id="SSF49842">
    <property type="entry name" value="TNF-like"/>
    <property type="match status" value="1"/>
</dbReference>
<keyword evidence="9" id="KW-1185">Reference proteome</keyword>
<reference evidence="7" key="1">
    <citation type="journal article" date="2012" name="Nature">
        <title>The oyster genome reveals stress adaptation and complexity of shell formation.</title>
        <authorList>
            <person name="Zhang G."/>
            <person name="Fang X."/>
            <person name="Guo X."/>
            <person name="Li L."/>
            <person name="Luo R."/>
            <person name="Xu F."/>
            <person name="Yang P."/>
            <person name="Zhang L."/>
            <person name="Wang X."/>
            <person name="Qi H."/>
            <person name="Xiong Z."/>
            <person name="Que H."/>
            <person name="Xie Y."/>
            <person name="Holland P.W."/>
            <person name="Paps J."/>
            <person name="Zhu Y."/>
            <person name="Wu F."/>
            <person name="Chen Y."/>
            <person name="Wang J."/>
            <person name="Peng C."/>
            <person name="Meng J."/>
            <person name="Yang L."/>
            <person name="Liu J."/>
            <person name="Wen B."/>
            <person name="Zhang N."/>
            <person name="Huang Z."/>
            <person name="Zhu Q."/>
            <person name="Feng Y."/>
            <person name="Mount A."/>
            <person name="Hedgecock D."/>
            <person name="Xu Z."/>
            <person name="Liu Y."/>
            <person name="Domazet-Loso T."/>
            <person name="Du Y."/>
            <person name="Sun X."/>
            <person name="Zhang S."/>
            <person name="Liu B."/>
            <person name="Cheng P."/>
            <person name="Jiang X."/>
            <person name="Li J."/>
            <person name="Fan D."/>
            <person name="Wang W."/>
            <person name="Fu W."/>
            <person name="Wang T."/>
            <person name="Wang B."/>
            <person name="Zhang J."/>
            <person name="Peng Z."/>
            <person name="Li Y."/>
            <person name="Li N."/>
            <person name="Wang J."/>
            <person name="Chen M."/>
            <person name="He Y."/>
            <person name="Tan F."/>
            <person name="Song X."/>
            <person name="Zheng Q."/>
            <person name="Huang R."/>
            <person name="Yang H."/>
            <person name="Du X."/>
            <person name="Chen L."/>
            <person name="Yang M."/>
            <person name="Gaffney P.M."/>
            <person name="Wang S."/>
            <person name="Luo L."/>
            <person name="She Z."/>
            <person name="Ming Y."/>
            <person name="Huang W."/>
            <person name="Zhang S."/>
            <person name="Huang B."/>
            <person name="Zhang Y."/>
            <person name="Qu T."/>
            <person name="Ni P."/>
            <person name="Miao G."/>
            <person name="Wang J."/>
            <person name="Wang Q."/>
            <person name="Steinberg C.E."/>
            <person name="Wang H."/>
            <person name="Li N."/>
            <person name="Qian L."/>
            <person name="Zhang G."/>
            <person name="Li Y."/>
            <person name="Yang H."/>
            <person name="Liu X."/>
            <person name="Wang J."/>
            <person name="Yin Y."/>
            <person name="Wang J."/>
        </authorList>
    </citation>
    <scope>NUCLEOTIDE SEQUENCE [LARGE SCALE GENOMIC DNA]</scope>
    <source>
        <strain evidence="7">05x7-T-G4-1.051#20</strain>
    </source>
</reference>
<reference evidence="8" key="2">
    <citation type="submission" date="2022-08" db="UniProtKB">
        <authorList>
            <consortium name="EnsemblMetazoa"/>
        </authorList>
    </citation>
    <scope>IDENTIFICATION</scope>
    <source>
        <strain evidence="8">05x7-T-G4-1.051#20</strain>
    </source>
</reference>
<evidence type="ECO:0000313" key="7">
    <source>
        <dbReference type="EMBL" id="EKC28755.1"/>
    </source>
</evidence>
<sequence length="191" mass="21227">MPLQFSLVYFLVVLLSVNFAHGIKPANVEIEQLKVLYQSMSAKLQNVEYENQRLNSEVTRLQTRSTTVAFTARLSNDTELAAIETVVFDNILLNSGNAYNERNGQFTAPVAGTYQFAVSLTNFGKESHFAVQKNGNDALSRLYIKSGLTYSTSSVVVAHLDAGDIVHVQSQYFPTNLRQGKYSVFSGFLIK</sequence>
<dbReference type="Gene3D" id="2.60.120.40">
    <property type="match status" value="1"/>
</dbReference>
<dbReference type="EnsemblMetazoa" id="G12002.3">
    <property type="protein sequence ID" value="G12002.3:cds"/>
    <property type="gene ID" value="G12002"/>
</dbReference>
<keyword evidence="2" id="KW-0964">Secreted</keyword>
<proteinExistence type="predicted"/>
<dbReference type="SMART" id="SM00110">
    <property type="entry name" value="C1Q"/>
    <property type="match status" value="1"/>
</dbReference>
<dbReference type="GO" id="GO:0005576">
    <property type="term" value="C:extracellular region"/>
    <property type="evidence" value="ECO:0007669"/>
    <property type="project" value="UniProtKB-SubCell"/>
</dbReference>
<dbReference type="EnsemblMetazoa" id="G12002.4">
    <property type="protein sequence ID" value="G12002.4:cds"/>
    <property type="gene ID" value="G12002"/>
</dbReference>
<dbReference type="Proteomes" id="UP000005408">
    <property type="component" value="Unassembled WGS sequence"/>
</dbReference>
<dbReference type="PRINTS" id="PR00007">
    <property type="entry name" value="COMPLEMNTC1Q"/>
</dbReference>
<keyword evidence="3 5" id="KW-0732">Signal</keyword>
<dbReference type="Pfam" id="PF00386">
    <property type="entry name" value="C1q"/>
    <property type="match status" value="1"/>
</dbReference>
<feature type="coiled-coil region" evidence="4">
    <location>
        <begin position="30"/>
        <end position="64"/>
    </location>
</feature>
<name>K1QIM9_MAGGI</name>
<comment type="subcellular location">
    <subcellularLocation>
        <location evidence="1">Secreted</location>
    </subcellularLocation>
</comment>
<dbReference type="InterPro" id="IPR001073">
    <property type="entry name" value="C1q_dom"/>
</dbReference>
<feature type="chain" id="PRO_5042455699" evidence="5">
    <location>
        <begin position="23"/>
        <end position="191"/>
    </location>
</feature>
<dbReference type="EnsemblMetazoa" id="G12002.2">
    <property type="protein sequence ID" value="G12002.2:cds"/>
    <property type="gene ID" value="G12002"/>
</dbReference>
<evidence type="ECO:0000256" key="2">
    <source>
        <dbReference type="ARBA" id="ARBA00022525"/>
    </source>
</evidence>
<evidence type="ECO:0000313" key="8">
    <source>
        <dbReference type="EnsemblMetazoa" id="G12002.1:cds"/>
    </source>
</evidence>
<evidence type="ECO:0000259" key="6">
    <source>
        <dbReference type="PROSITE" id="PS50871"/>
    </source>
</evidence>
<evidence type="ECO:0000313" key="9">
    <source>
        <dbReference type="Proteomes" id="UP000005408"/>
    </source>
</evidence>
<dbReference type="EMBL" id="JH817954">
    <property type="protein sequence ID" value="EKC28755.1"/>
    <property type="molecule type" value="Genomic_DNA"/>
</dbReference>
<protein>
    <submittedName>
        <fullName evidence="8">C1q domain-containing protein</fullName>
    </submittedName>
    <submittedName>
        <fullName evidence="7">Complement C1q-like protein 4</fullName>
    </submittedName>
</protein>
<dbReference type="EnsemblMetazoa" id="G12002.1">
    <property type="protein sequence ID" value="G12002.1:cds"/>
    <property type="gene ID" value="G12002"/>
</dbReference>
<organism evidence="7">
    <name type="scientific">Magallana gigas</name>
    <name type="common">Pacific oyster</name>
    <name type="synonym">Crassostrea gigas</name>
    <dbReference type="NCBI Taxonomy" id="29159"/>
    <lineage>
        <taxon>Eukaryota</taxon>
        <taxon>Metazoa</taxon>
        <taxon>Spiralia</taxon>
        <taxon>Lophotrochozoa</taxon>
        <taxon>Mollusca</taxon>
        <taxon>Bivalvia</taxon>
        <taxon>Autobranchia</taxon>
        <taxon>Pteriomorphia</taxon>
        <taxon>Ostreida</taxon>
        <taxon>Ostreoidea</taxon>
        <taxon>Ostreidae</taxon>
        <taxon>Magallana</taxon>
    </lineage>
</organism>
<dbReference type="PANTHER" id="PTHR22923:SF116">
    <property type="entry name" value="C1Q DOMAIN-CONTAINING PROTEIN"/>
    <property type="match status" value="1"/>
</dbReference>
<dbReference type="PROSITE" id="PS50871">
    <property type="entry name" value="C1Q"/>
    <property type="match status" value="1"/>
</dbReference>
<feature type="signal peptide" evidence="5">
    <location>
        <begin position="1"/>
        <end position="22"/>
    </location>
</feature>
<gene>
    <name evidence="7" type="ORF">CGI_10005428</name>
</gene>
<accession>K1QIM9</accession>
<evidence type="ECO:0000256" key="1">
    <source>
        <dbReference type="ARBA" id="ARBA00004613"/>
    </source>
</evidence>
<dbReference type="HOGENOM" id="CLU_1397569_0_0_1"/>
<dbReference type="InterPro" id="IPR050822">
    <property type="entry name" value="Cerebellin_Synaptic_Org"/>
</dbReference>
<dbReference type="PANTHER" id="PTHR22923">
    <property type="entry name" value="CEREBELLIN-RELATED"/>
    <property type="match status" value="1"/>
</dbReference>
<evidence type="ECO:0000256" key="3">
    <source>
        <dbReference type="ARBA" id="ARBA00022729"/>
    </source>
</evidence>